<name>A0AAN8WMY2_HALRR</name>
<sequence>AGTQSWEFLLWRVPTAEVAYPHFTSPTSLFPPYPTKLMGLQLITWPGPTAFPSPLIFDLFKTPLKASGEEK</sequence>
<accession>A0AAN8WMY2</accession>
<comment type="caution">
    <text evidence="1">The sequence shown here is derived from an EMBL/GenBank/DDBJ whole genome shotgun (WGS) entry which is preliminary data.</text>
</comment>
<organism evidence="1 2">
    <name type="scientific">Halocaridina rubra</name>
    <name type="common">Hawaiian red shrimp</name>
    <dbReference type="NCBI Taxonomy" id="373956"/>
    <lineage>
        <taxon>Eukaryota</taxon>
        <taxon>Metazoa</taxon>
        <taxon>Ecdysozoa</taxon>
        <taxon>Arthropoda</taxon>
        <taxon>Crustacea</taxon>
        <taxon>Multicrustacea</taxon>
        <taxon>Malacostraca</taxon>
        <taxon>Eumalacostraca</taxon>
        <taxon>Eucarida</taxon>
        <taxon>Decapoda</taxon>
        <taxon>Pleocyemata</taxon>
        <taxon>Caridea</taxon>
        <taxon>Atyoidea</taxon>
        <taxon>Atyidae</taxon>
        <taxon>Halocaridina</taxon>
    </lineage>
</organism>
<proteinExistence type="predicted"/>
<keyword evidence="2" id="KW-1185">Reference proteome</keyword>
<evidence type="ECO:0000313" key="2">
    <source>
        <dbReference type="Proteomes" id="UP001381693"/>
    </source>
</evidence>
<dbReference type="EMBL" id="JAXCGZ010020914">
    <property type="protein sequence ID" value="KAK7063185.1"/>
    <property type="molecule type" value="Genomic_DNA"/>
</dbReference>
<dbReference type="Proteomes" id="UP001381693">
    <property type="component" value="Unassembled WGS sequence"/>
</dbReference>
<protein>
    <submittedName>
        <fullName evidence="1">Uncharacterized protein</fullName>
    </submittedName>
</protein>
<dbReference type="AlphaFoldDB" id="A0AAN8WMY2"/>
<feature type="non-terminal residue" evidence="1">
    <location>
        <position position="1"/>
    </location>
</feature>
<evidence type="ECO:0000313" key="1">
    <source>
        <dbReference type="EMBL" id="KAK7063185.1"/>
    </source>
</evidence>
<reference evidence="1 2" key="1">
    <citation type="submission" date="2023-11" db="EMBL/GenBank/DDBJ databases">
        <title>Halocaridina rubra genome assembly.</title>
        <authorList>
            <person name="Smith C."/>
        </authorList>
    </citation>
    <scope>NUCLEOTIDE SEQUENCE [LARGE SCALE GENOMIC DNA]</scope>
    <source>
        <strain evidence="1">EP-1</strain>
        <tissue evidence="1">Whole</tissue>
    </source>
</reference>
<gene>
    <name evidence="1" type="ORF">SK128_012337</name>
</gene>